<dbReference type="AlphaFoldDB" id="A0AAV5NWS4"/>
<dbReference type="Pfam" id="PF02779">
    <property type="entry name" value="Transket_pyr"/>
    <property type="match status" value="1"/>
</dbReference>
<dbReference type="Pfam" id="PF02780">
    <property type="entry name" value="Transketolase_C"/>
    <property type="match status" value="1"/>
</dbReference>
<dbReference type="RefSeq" id="WP_126605846.1">
    <property type="nucleotide sequence ID" value="NZ_AP025144.1"/>
</dbReference>
<dbReference type="GO" id="GO:0016114">
    <property type="term" value="P:terpenoid biosynthetic process"/>
    <property type="evidence" value="ECO:0007669"/>
    <property type="project" value="UniProtKB-UniRule"/>
</dbReference>
<comment type="subunit">
    <text evidence="3 11">Homodimer.</text>
</comment>
<reference evidence="14" key="1">
    <citation type="journal article" date="2019" name="Int. J. Syst. Evol. Microbiol.">
        <title>The Global Catalogue of Microorganisms (GCM) 10K type strain sequencing project: providing services to taxonomists for standard genome sequencing and annotation.</title>
        <authorList>
            <consortium name="The Broad Institute Genomics Platform"/>
            <consortium name="The Broad Institute Genome Sequencing Center for Infectious Disease"/>
            <person name="Wu L."/>
            <person name="Ma J."/>
        </authorList>
    </citation>
    <scope>NUCLEOTIDE SEQUENCE [LARGE SCALE GENOMIC DNA]</scope>
    <source>
        <strain evidence="14">NBRC 15640</strain>
    </source>
</reference>
<evidence type="ECO:0000256" key="9">
    <source>
        <dbReference type="ARBA" id="ARBA00023229"/>
    </source>
</evidence>
<evidence type="ECO:0000313" key="14">
    <source>
        <dbReference type="Proteomes" id="UP001156690"/>
    </source>
</evidence>
<comment type="cofactor">
    <cofactor evidence="11">
        <name>thiamine diphosphate</name>
        <dbReference type="ChEBI" id="CHEBI:58937"/>
    </cofactor>
    <text evidence="11">Binds 1 thiamine pyrophosphate per subunit.</text>
</comment>
<dbReference type="CDD" id="cd07033">
    <property type="entry name" value="TPP_PYR_DXS_TK_like"/>
    <property type="match status" value="1"/>
</dbReference>
<dbReference type="InterPro" id="IPR049557">
    <property type="entry name" value="Transketolase_CS"/>
</dbReference>
<dbReference type="FunFam" id="3.40.50.920:FF:000002">
    <property type="entry name" value="1-deoxy-D-xylulose-5-phosphate synthase"/>
    <property type="match status" value="1"/>
</dbReference>
<dbReference type="NCBIfam" id="NF003933">
    <property type="entry name" value="PRK05444.2-2"/>
    <property type="match status" value="1"/>
</dbReference>
<feature type="binding site" evidence="11">
    <location>
        <begin position="121"/>
        <end position="123"/>
    </location>
    <ligand>
        <name>thiamine diphosphate</name>
        <dbReference type="ChEBI" id="CHEBI:58937"/>
    </ligand>
</feature>
<dbReference type="Gene3D" id="3.40.50.970">
    <property type="match status" value="2"/>
</dbReference>
<dbReference type="PANTHER" id="PTHR43322:SF5">
    <property type="entry name" value="1-DEOXY-D-XYLULOSE-5-PHOSPHATE SYNTHASE, CHLOROPLASTIC"/>
    <property type="match status" value="1"/>
</dbReference>
<evidence type="ECO:0000256" key="3">
    <source>
        <dbReference type="ARBA" id="ARBA00011738"/>
    </source>
</evidence>
<sequence length="629" mass="68388">MTLDISKYPTLALADTPDELRLLPKESLPTLCDELRTYLLNSVSQSSGHLASGLGTVELTVALHYVYNTPFDQLIWDVGHQAYPHKILTGRREKLPTIRQKGGLHPFPWRGESEYDVLSVGHSSTSISAALGMSIAAEKEGKDRRVVSVIGDGAITAGMAFEAMNHAGDVHTDMLVILNDNEMSISENVGALNNHLAQLLSGNLYTSIREGGKKVLSGLPPIKELVRRTEEHLKGMVVPGTLFEELGFNYIGPVDGHDVNELVKTLKNMRSLKGPQFLHIMTKKGKGHAPAEKDPIGYHAVQKQFLNPDNKPKTKASKPTFSNIFGDFLCDMAAQDPKLMAITPAMREGSGMVRFSKEYPKQYFDVAIAEQHAVTLASGMAIAGQNPIVAIYSTFLQRGYDQLIHDVAIMDLPVLFAIDRAGLVGADGQTHQGAFDLSFMRCIPNMVIMAPSDENECRQMLYTGHKHTGPSAVRYPRGSGRGTAIQQDMTALEIGKGRIVRQRQTDDKESHPKVAILSFGTFLPSALSAAEALNATVADMRFVKPLDEALISELASTHDVLVTLEENVIAGGAGAGVVEYLMSSKQIVPVLNLGLPDQFVAQGTQEEMHTELGLDAAGVELAIKEYLSK</sequence>
<evidence type="ECO:0000256" key="2">
    <source>
        <dbReference type="ARBA" id="ARBA00011081"/>
    </source>
</evidence>
<evidence type="ECO:0000256" key="7">
    <source>
        <dbReference type="ARBA" id="ARBA00022977"/>
    </source>
</evidence>
<dbReference type="InterPro" id="IPR005475">
    <property type="entry name" value="Transketolase-like_Pyr-bd"/>
</dbReference>
<dbReference type="CDD" id="cd02007">
    <property type="entry name" value="TPP_DXS"/>
    <property type="match status" value="1"/>
</dbReference>
<accession>A0AAV5NWS4</accession>
<dbReference type="Gene3D" id="3.40.50.920">
    <property type="match status" value="1"/>
</dbReference>
<dbReference type="GO" id="GO:0030976">
    <property type="term" value="F:thiamine pyrophosphate binding"/>
    <property type="evidence" value="ECO:0007669"/>
    <property type="project" value="UniProtKB-UniRule"/>
</dbReference>
<evidence type="ECO:0000256" key="8">
    <source>
        <dbReference type="ARBA" id="ARBA00023052"/>
    </source>
</evidence>
<feature type="binding site" evidence="11">
    <location>
        <position position="181"/>
    </location>
    <ligand>
        <name>thiamine diphosphate</name>
        <dbReference type="ChEBI" id="CHEBI:58937"/>
    </ligand>
</feature>
<organism evidence="13 14">
    <name type="scientific">Vibrio penaeicida</name>
    <dbReference type="NCBI Taxonomy" id="104609"/>
    <lineage>
        <taxon>Bacteria</taxon>
        <taxon>Pseudomonadati</taxon>
        <taxon>Pseudomonadota</taxon>
        <taxon>Gammaproteobacteria</taxon>
        <taxon>Vibrionales</taxon>
        <taxon>Vibrionaceae</taxon>
        <taxon>Vibrio</taxon>
    </lineage>
</organism>
<feature type="binding site" evidence="11">
    <location>
        <position position="288"/>
    </location>
    <ligand>
        <name>thiamine diphosphate</name>
        <dbReference type="ChEBI" id="CHEBI:58937"/>
    </ligand>
</feature>
<feature type="binding site" evidence="11">
    <location>
        <position position="80"/>
    </location>
    <ligand>
        <name>thiamine diphosphate</name>
        <dbReference type="ChEBI" id="CHEBI:58937"/>
    </ligand>
</feature>
<name>A0AAV5NWS4_9VIBR</name>
<gene>
    <name evidence="11 13" type="primary">dxs</name>
    <name evidence="13" type="ORF">GCM10007932_44480</name>
</gene>
<feature type="binding site" evidence="11">
    <location>
        <position position="152"/>
    </location>
    <ligand>
        <name>Mg(2+)</name>
        <dbReference type="ChEBI" id="CHEBI:18420"/>
    </ligand>
</feature>
<dbReference type="InterPro" id="IPR009014">
    <property type="entry name" value="Transketo_C/PFOR_II"/>
</dbReference>
<comment type="catalytic activity">
    <reaction evidence="11">
        <text>D-glyceraldehyde 3-phosphate + pyruvate + H(+) = 1-deoxy-D-xylulose 5-phosphate + CO2</text>
        <dbReference type="Rhea" id="RHEA:12605"/>
        <dbReference type="ChEBI" id="CHEBI:15361"/>
        <dbReference type="ChEBI" id="CHEBI:15378"/>
        <dbReference type="ChEBI" id="CHEBI:16526"/>
        <dbReference type="ChEBI" id="CHEBI:57792"/>
        <dbReference type="ChEBI" id="CHEBI:59776"/>
        <dbReference type="EC" id="2.2.1.7"/>
    </reaction>
</comment>
<dbReference type="HAMAP" id="MF_00315">
    <property type="entry name" value="DXP_synth"/>
    <property type="match status" value="1"/>
</dbReference>
<feature type="binding site" evidence="11">
    <location>
        <begin position="153"/>
        <end position="154"/>
    </location>
    <ligand>
        <name>thiamine diphosphate</name>
        <dbReference type="ChEBI" id="CHEBI:58937"/>
    </ligand>
</feature>
<evidence type="ECO:0000256" key="1">
    <source>
        <dbReference type="ARBA" id="ARBA00004980"/>
    </source>
</evidence>
<dbReference type="PROSITE" id="PS00802">
    <property type="entry name" value="TRANSKETOLASE_2"/>
    <property type="match status" value="1"/>
</dbReference>
<evidence type="ECO:0000256" key="4">
    <source>
        <dbReference type="ARBA" id="ARBA00022679"/>
    </source>
</evidence>
<evidence type="ECO:0000256" key="11">
    <source>
        <dbReference type="HAMAP-Rule" id="MF_00315"/>
    </source>
</evidence>
<dbReference type="SMART" id="SM00861">
    <property type="entry name" value="Transket_pyr"/>
    <property type="match status" value="1"/>
</dbReference>
<dbReference type="PROSITE" id="PS00801">
    <property type="entry name" value="TRANSKETOLASE_1"/>
    <property type="match status" value="1"/>
</dbReference>
<evidence type="ECO:0000256" key="5">
    <source>
        <dbReference type="ARBA" id="ARBA00022723"/>
    </source>
</evidence>
<feature type="domain" description="Transketolase-like pyrimidine-binding" evidence="12">
    <location>
        <begin position="319"/>
        <end position="483"/>
    </location>
</feature>
<keyword evidence="6 11" id="KW-0460">Magnesium</keyword>
<dbReference type="EC" id="2.2.1.7" evidence="11"/>
<keyword evidence="5 11" id="KW-0479">Metal-binding</keyword>
<protein>
    <recommendedName>
        <fullName evidence="11">1-deoxy-D-xylulose-5-phosphate synthase</fullName>
        <ecNumber evidence="11">2.2.1.7</ecNumber>
    </recommendedName>
    <alternativeName>
        <fullName evidence="11">1-deoxyxylulose-5-phosphate synthase</fullName>
        <shortName evidence="11">DXP synthase</shortName>
        <shortName evidence="11">DXPS</shortName>
    </alternativeName>
</protein>
<dbReference type="NCBIfam" id="TIGR00204">
    <property type="entry name" value="dxs"/>
    <property type="match status" value="1"/>
</dbReference>
<comment type="function">
    <text evidence="10 11">Catalyzes the acyloin condensation reaction between C atoms 2 and 3 of pyruvate and glyceraldehyde 3-phosphate to yield 1-deoxy-D-xylulose-5-phosphate (DXP).</text>
</comment>
<proteinExistence type="inferred from homology"/>
<dbReference type="InterPro" id="IPR033248">
    <property type="entry name" value="Transketolase_C"/>
</dbReference>
<evidence type="ECO:0000313" key="13">
    <source>
        <dbReference type="EMBL" id="GLQ75086.1"/>
    </source>
</evidence>
<keyword evidence="7 11" id="KW-0784">Thiamine biosynthesis</keyword>
<dbReference type="InterPro" id="IPR020826">
    <property type="entry name" value="Transketolase_BS"/>
</dbReference>
<evidence type="ECO:0000259" key="12">
    <source>
        <dbReference type="SMART" id="SM00861"/>
    </source>
</evidence>
<dbReference type="FunFam" id="3.40.50.970:FF:000005">
    <property type="entry name" value="1-deoxy-D-xylulose-5-phosphate synthase"/>
    <property type="match status" value="1"/>
</dbReference>
<dbReference type="GO" id="GO:0000287">
    <property type="term" value="F:magnesium ion binding"/>
    <property type="evidence" value="ECO:0007669"/>
    <property type="project" value="UniProtKB-UniRule"/>
</dbReference>
<comment type="similarity">
    <text evidence="2 11">Belongs to the transketolase family. DXPS subfamily.</text>
</comment>
<dbReference type="SUPFAM" id="SSF52922">
    <property type="entry name" value="TK C-terminal domain-like"/>
    <property type="match status" value="1"/>
</dbReference>
<dbReference type="GO" id="GO:0019288">
    <property type="term" value="P:isopentenyl diphosphate biosynthetic process, methylerythritol 4-phosphate pathway"/>
    <property type="evidence" value="ECO:0007669"/>
    <property type="project" value="TreeGrafter"/>
</dbReference>
<dbReference type="EMBL" id="BSNX01000067">
    <property type="protein sequence ID" value="GLQ75086.1"/>
    <property type="molecule type" value="Genomic_DNA"/>
</dbReference>
<feature type="binding site" evidence="11">
    <location>
        <position position="370"/>
    </location>
    <ligand>
        <name>thiamine diphosphate</name>
        <dbReference type="ChEBI" id="CHEBI:58937"/>
    </ligand>
</feature>
<dbReference type="InterPro" id="IPR029061">
    <property type="entry name" value="THDP-binding"/>
</dbReference>
<keyword evidence="9 11" id="KW-0414">Isoprene biosynthesis</keyword>
<dbReference type="Pfam" id="PF13292">
    <property type="entry name" value="DXP_synthase_N"/>
    <property type="match status" value="1"/>
</dbReference>
<comment type="cofactor">
    <cofactor evidence="11">
        <name>Mg(2+)</name>
        <dbReference type="ChEBI" id="CHEBI:18420"/>
    </cofactor>
    <text evidence="11">Binds 1 Mg(2+) ion per subunit.</text>
</comment>
<dbReference type="Proteomes" id="UP001156690">
    <property type="component" value="Unassembled WGS sequence"/>
</dbReference>
<dbReference type="PANTHER" id="PTHR43322">
    <property type="entry name" value="1-D-DEOXYXYLULOSE 5-PHOSPHATE SYNTHASE-RELATED"/>
    <property type="match status" value="1"/>
</dbReference>
<feature type="binding site" evidence="11">
    <location>
        <position position="181"/>
    </location>
    <ligand>
        <name>Mg(2+)</name>
        <dbReference type="ChEBI" id="CHEBI:18420"/>
    </ligand>
</feature>
<keyword evidence="14" id="KW-1185">Reference proteome</keyword>
<dbReference type="GO" id="GO:0005829">
    <property type="term" value="C:cytosol"/>
    <property type="evidence" value="ECO:0007669"/>
    <property type="project" value="TreeGrafter"/>
</dbReference>
<comment type="caution">
    <text evidence="13">The sequence shown here is derived from an EMBL/GenBank/DDBJ whole genome shotgun (WGS) entry which is preliminary data.</text>
</comment>
<dbReference type="InterPro" id="IPR005477">
    <property type="entry name" value="Dxylulose-5-P_synthase"/>
</dbReference>
<keyword evidence="4 11" id="KW-0808">Transferase</keyword>
<dbReference type="GO" id="GO:0009228">
    <property type="term" value="P:thiamine biosynthetic process"/>
    <property type="evidence" value="ECO:0007669"/>
    <property type="project" value="UniProtKB-UniRule"/>
</dbReference>
<comment type="pathway">
    <text evidence="1 11">Metabolic intermediate biosynthesis; 1-deoxy-D-xylulose 5-phosphate biosynthesis; 1-deoxy-D-xylulose 5-phosphate from D-glyceraldehyde 3-phosphate and pyruvate: step 1/1.</text>
</comment>
<dbReference type="GO" id="GO:0008661">
    <property type="term" value="F:1-deoxy-D-xylulose-5-phosphate synthase activity"/>
    <property type="evidence" value="ECO:0007669"/>
    <property type="project" value="UniProtKB-UniRule"/>
</dbReference>
<evidence type="ECO:0000256" key="6">
    <source>
        <dbReference type="ARBA" id="ARBA00022842"/>
    </source>
</evidence>
<keyword evidence="8 11" id="KW-0786">Thiamine pyrophosphate</keyword>
<evidence type="ECO:0000256" key="10">
    <source>
        <dbReference type="ARBA" id="ARBA00055605"/>
    </source>
</evidence>
<dbReference type="SUPFAM" id="SSF52518">
    <property type="entry name" value="Thiamin diphosphate-binding fold (THDP-binding)"/>
    <property type="match status" value="2"/>
</dbReference>